<dbReference type="PANTHER" id="PTHR21649">
    <property type="entry name" value="CHLOROPHYLL A/B BINDING PROTEIN"/>
    <property type="match status" value="1"/>
</dbReference>
<dbReference type="Gene3D" id="1.10.3460.10">
    <property type="entry name" value="Chlorophyll a/b binding protein domain"/>
    <property type="match status" value="1"/>
</dbReference>
<dbReference type="EMBL" id="CABVLZ010000005">
    <property type="protein sequence ID" value="VVU95561.1"/>
    <property type="molecule type" value="Genomic_DNA"/>
</dbReference>
<dbReference type="InterPro" id="IPR022796">
    <property type="entry name" value="Chloroa_b-bind"/>
</dbReference>
<proteinExistence type="predicted"/>
<evidence type="ECO:0000313" key="5">
    <source>
        <dbReference type="EMBL" id="VVU95561.1"/>
    </source>
</evidence>
<keyword evidence="2" id="KW-0150">Chloroplast</keyword>
<protein>
    <submittedName>
        <fullName evidence="5">Chlorophyll A-B binding protein</fullName>
    </submittedName>
</protein>
<dbReference type="GO" id="GO:0016020">
    <property type="term" value="C:membrane"/>
    <property type="evidence" value="ECO:0007669"/>
    <property type="project" value="InterPro"/>
</dbReference>
<dbReference type="SUPFAM" id="SSF103511">
    <property type="entry name" value="Chlorophyll a-b binding protein"/>
    <property type="match status" value="1"/>
</dbReference>
<name>A0A5E8CJU1_9ZZZZ</name>
<reference evidence="5" key="1">
    <citation type="submission" date="2019-09" db="EMBL/GenBank/DDBJ databases">
        <authorList>
            <person name="Needham M D."/>
        </authorList>
    </citation>
    <scope>NUCLEOTIDE SEQUENCE</scope>
</reference>
<comment type="subcellular location">
    <subcellularLocation>
        <location evidence="1">Plastid</location>
    </subcellularLocation>
</comment>
<evidence type="ECO:0000256" key="1">
    <source>
        <dbReference type="ARBA" id="ARBA00004474"/>
    </source>
</evidence>
<organism evidence="5">
    <name type="scientific">seawater metagenome</name>
    <dbReference type="NCBI Taxonomy" id="1561972"/>
    <lineage>
        <taxon>unclassified sequences</taxon>
        <taxon>metagenomes</taxon>
        <taxon>ecological metagenomes</taxon>
    </lineage>
</organism>
<evidence type="ECO:0000256" key="2">
    <source>
        <dbReference type="ARBA" id="ARBA00022528"/>
    </source>
</evidence>
<evidence type="ECO:0000256" key="4">
    <source>
        <dbReference type="ARBA" id="ARBA00022640"/>
    </source>
</evidence>
<dbReference type="AlphaFoldDB" id="A0A5E8CJU1"/>
<gene>
    <name evidence="5" type="ORF">CPAV1605_1313</name>
</gene>
<sequence length="181" mass="20564">MITNILILALIANANAFLPQMDKPKINDWKYTGDTKPLGYWDPIGLTSNSDSNIIKLVREGELHHGRVAMAAFPIIMFSEMNSNELGINILANKNIMEQFPFWFAMFIFEFARMKAGWKNPFKNQDSWKIKDEYQPGNVLNISSETIEEDLYNKELNNGRLAMIGTLGLIAQEVVTGNSIF</sequence>
<dbReference type="GO" id="GO:0009765">
    <property type="term" value="P:photosynthesis, light harvesting"/>
    <property type="evidence" value="ECO:0007669"/>
    <property type="project" value="InterPro"/>
</dbReference>
<keyword evidence="3" id="KW-0602">Photosynthesis</keyword>
<dbReference type="InterPro" id="IPR001344">
    <property type="entry name" value="Chloro_AB-bd_pln"/>
</dbReference>
<keyword evidence="4" id="KW-0934">Plastid</keyword>
<evidence type="ECO:0000256" key="3">
    <source>
        <dbReference type="ARBA" id="ARBA00022531"/>
    </source>
</evidence>
<dbReference type="GO" id="GO:0009536">
    <property type="term" value="C:plastid"/>
    <property type="evidence" value="ECO:0007669"/>
    <property type="project" value="UniProtKB-SubCell"/>
</dbReference>
<accession>A0A5E8CJU1</accession>
<dbReference type="Pfam" id="PF00504">
    <property type="entry name" value="Chloroa_b-bind"/>
    <property type="match status" value="1"/>
</dbReference>